<dbReference type="AlphaFoldDB" id="A0A1G2SZS6"/>
<gene>
    <name evidence="2" type="ORF">A2838_01430</name>
</gene>
<sequence length="172" mass="19477">MVNIFWGVLSGVITSAILFLLFLLKEKVFNPWLENRLYKGVMLDGSWTGKRSRSLASVNPKTASTHELNIQMDLKQSGYKIQGIFSADSGITIQKDKTRQYSNVYRIHGHIQDNFVVLEYYPFSRKRVGIGTFLLEVREGGKKLVGHATFVSEGAMNIVTMQDITLDRVSEN</sequence>
<evidence type="ECO:0000256" key="1">
    <source>
        <dbReference type="SAM" id="Phobius"/>
    </source>
</evidence>
<comment type="caution">
    <text evidence="2">The sequence shown here is derived from an EMBL/GenBank/DDBJ whole genome shotgun (WGS) entry which is preliminary data.</text>
</comment>
<organism evidence="2 3">
    <name type="scientific">Candidatus Zambryskibacteria bacterium RIFCSPHIGHO2_01_FULL_46_25</name>
    <dbReference type="NCBI Taxonomy" id="1802738"/>
    <lineage>
        <taxon>Bacteria</taxon>
        <taxon>Candidatus Zambryskiibacteriota</taxon>
    </lineage>
</organism>
<keyword evidence="1" id="KW-0472">Membrane</keyword>
<feature type="transmembrane region" description="Helical" evidence="1">
    <location>
        <begin position="6"/>
        <end position="24"/>
    </location>
</feature>
<evidence type="ECO:0000313" key="3">
    <source>
        <dbReference type="Proteomes" id="UP000178107"/>
    </source>
</evidence>
<dbReference type="EMBL" id="MHVH01000005">
    <property type="protein sequence ID" value="OHA90248.1"/>
    <property type="molecule type" value="Genomic_DNA"/>
</dbReference>
<evidence type="ECO:0008006" key="4">
    <source>
        <dbReference type="Google" id="ProtNLM"/>
    </source>
</evidence>
<reference evidence="2 3" key="1">
    <citation type="journal article" date="2016" name="Nat. Commun.">
        <title>Thousands of microbial genomes shed light on interconnected biogeochemical processes in an aquifer system.</title>
        <authorList>
            <person name="Anantharaman K."/>
            <person name="Brown C.T."/>
            <person name="Hug L.A."/>
            <person name="Sharon I."/>
            <person name="Castelle C.J."/>
            <person name="Probst A.J."/>
            <person name="Thomas B.C."/>
            <person name="Singh A."/>
            <person name="Wilkins M.J."/>
            <person name="Karaoz U."/>
            <person name="Brodie E.L."/>
            <person name="Williams K.H."/>
            <person name="Hubbard S.S."/>
            <person name="Banfield J.F."/>
        </authorList>
    </citation>
    <scope>NUCLEOTIDE SEQUENCE [LARGE SCALE GENOMIC DNA]</scope>
</reference>
<evidence type="ECO:0000313" key="2">
    <source>
        <dbReference type="EMBL" id="OHA90248.1"/>
    </source>
</evidence>
<keyword evidence="1" id="KW-0812">Transmembrane</keyword>
<accession>A0A1G2SZS6</accession>
<protein>
    <recommendedName>
        <fullName evidence="4">SMODS-associating 2TM beta-strand rich effector domain-containing protein</fullName>
    </recommendedName>
</protein>
<name>A0A1G2SZS6_9BACT</name>
<keyword evidence="1" id="KW-1133">Transmembrane helix</keyword>
<dbReference type="Proteomes" id="UP000178107">
    <property type="component" value="Unassembled WGS sequence"/>
</dbReference>
<proteinExistence type="predicted"/>